<evidence type="ECO:0000256" key="2">
    <source>
        <dbReference type="ARBA" id="ARBA00022692"/>
    </source>
</evidence>
<keyword evidence="4 5" id="KW-0472">Membrane</keyword>
<evidence type="ECO:0000256" key="4">
    <source>
        <dbReference type="ARBA" id="ARBA00023136"/>
    </source>
</evidence>
<feature type="transmembrane region" description="Helical" evidence="5">
    <location>
        <begin position="12"/>
        <end position="33"/>
    </location>
</feature>
<accession>X0VGQ7</accession>
<dbReference type="InterPro" id="IPR001694">
    <property type="entry name" value="NADH_UbQ_OxRdtase_su1/FPO"/>
</dbReference>
<organism evidence="6">
    <name type="scientific">marine sediment metagenome</name>
    <dbReference type="NCBI Taxonomy" id="412755"/>
    <lineage>
        <taxon>unclassified sequences</taxon>
        <taxon>metagenomes</taxon>
        <taxon>ecological metagenomes</taxon>
    </lineage>
</organism>
<protein>
    <recommendedName>
        <fullName evidence="7">NADH-quinone oxidoreductase subunit H</fullName>
    </recommendedName>
</protein>
<feature type="non-terminal residue" evidence="6">
    <location>
        <position position="1"/>
    </location>
</feature>
<feature type="transmembrane region" description="Helical" evidence="5">
    <location>
        <begin position="171"/>
        <end position="192"/>
    </location>
</feature>
<dbReference type="PANTHER" id="PTHR11432">
    <property type="entry name" value="NADH DEHYDROGENASE SUBUNIT 1"/>
    <property type="match status" value="1"/>
</dbReference>
<feature type="transmembrane region" description="Helical" evidence="5">
    <location>
        <begin position="45"/>
        <end position="70"/>
    </location>
</feature>
<gene>
    <name evidence="6" type="ORF">S01H1_45207</name>
</gene>
<reference evidence="6" key="1">
    <citation type="journal article" date="2014" name="Front. Microbiol.">
        <title>High frequency of phylogenetically diverse reductive dehalogenase-homologous genes in deep subseafloor sedimentary metagenomes.</title>
        <authorList>
            <person name="Kawai M."/>
            <person name="Futagami T."/>
            <person name="Toyoda A."/>
            <person name="Takaki Y."/>
            <person name="Nishi S."/>
            <person name="Hori S."/>
            <person name="Arai W."/>
            <person name="Tsubouchi T."/>
            <person name="Morono Y."/>
            <person name="Uchiyama I."/>
            <person name="Ito T."/>
            <person name="Fujiyama A."/>
            <person name="Inagaki F."/>
            <person name="Takami H."/>
        </authorList>
    </citation>
    <scope>NUCLEOTIDE SEQUENCE</scope>
    <source>
        <strain evidence="6">Expedition CK06-06</strain>
    </source>
</reference>
<dbReference type="Pfam" id="PF00146">
    <property type="entry name" value="NADHdh"/>
    <property type="match status" value="1"/>
</dbReference>
<proteinExistence type="predicted"/>
<evidence type="ECO:0000256" key="5">
    <source>
        <dbReference type="SAM" id="Phobius"/>
    </source>
</evidence>
<dbReference type="GO" id="GO:0003954">
    <property type="term" value="F:NADH dehydrogenase activity"/>
    <property type="evidence" value="ECO:0007669"/>
    <property type="project" value="TreeGrafter"/>
</dbReference>
<sequence length="228" mass="25626">NWVLWDIGGLGLPMFFAIAGIAPLMPIFAGWASNNKYGFIGAFRVAYMYISAEIPLVLCGAAVAIMAGSFDLVKIVQAQQNMWFAVPQFIGFAIFFLGVIIESERTPFDIPVAEVELVFGWRTEYSGIIWGFSMLAEYVMFQAWTLLFITLYLGGYNGPVLGFLGVTGSHIFWMLAKFVFMVVFIILIRCVYPRLRLDQMLNMGWKYLTPLALLNLALVLGMKMMGVY</sequence>
<keyword evidence="3 5" id="KW-1133">Transmembrane helix</keyword>
<name>X0VGQ7_9ZZZZ</name>
<feature type="transmembrane region" description="Helical" evidence="5">
    <location>
        <begin position="204"/>
        <end position="222"/>
    </location>
</feature>
<evidence type="ECO:0000313" key="6">
    <source>
        <dbReference type="EMBL" id="GAF99735.1"/>
    </source>
</evidence>
<evidence type="ECO:0008006" key="7">
    <source>
        <dbReference type="Google" id="ProtNLM"/>
    </source>
</evidence>
<evidence type="ECO:0000256" key="3">
    <source>
        <dbReference type="ARBA" id="ARBA00022989"/>
    </source>
</evidence>
<keyword evidence="2 5" id="KW-0812">Transmembrane</keyword>
<evidence type="ECO:0000256" key="1">
    <source>
        <dbReference type="ARBA" id="ARBA00004141"/>
    </source>
</evidence>
<dbReference type="GO" id="GO:0009060">
    <property type="term" value="P:aerobic respiration"/>
    <property type="evidence" value="ECO:0007669"/>
    <property type="project" value="TreeGrafter"/>
</dbReference>
<dbReference type="GO" id="GO:0016020">
    <property type="term" value="C:membrane"/>
    <property type="evidence" value="ECO:0007669"/>
    <property type="project" value="UniProtKB-SubCell"/>
</dbReference>
<dbReference type="AlphaFoldDB" id="X0VGQ7"/>
<comment type="subcellular location">
    <subcellularLocation>
        <location evidence="1">Membrane</location>
        <topology evidence="1">Multi-pass membrane protein</topology>
    </subcellularLocation>
</comment>
<feature type="transmembrane region" description="Helical" evidence="5">
    <location>
        <begin position="82"/>
        <end position="101"/>
    </location>
</feature>
<dbReference type="PANTHER" id="PTHR11432:SF3">
    <property type="entry name" value="NADH-UBIQUINONE OXIDOREDUCTASE CHAIN 1"/>
    <property type="match status" value="1"/>
</dbReference>
<dbReference type="EMBL" id="BARS01028871">
    <property type="protein sequence ID" value="GAF99735.1"/>
    <property type="molecule type" value="Genomic_DNA"/>
</dbReference>
<comment type="caution">
    <text evidence="6">The sequence shown here is derived from an EMBL/GenBank/DDBJ whole genome shotgun (WGS) entry which is preliminary data.</text>
</comment>